<feature type="region of interest" description="Disordered" evidence="3">
    <location>
        <begin position="353"/>
        <end position="422"/>
    </location>
</feature>
<accession>A0A8H7VNH0</accession>
<dbReference type="InterPro" id="IPR036864">
    <property type="entry name" value="Zn2-C6_fun-type_DNA-bd_sf"/>
</dbReference>
<keyword evidence="6" id="KW-1185">Reference proteome</keyword>
<keyword evidence="1" id="KW-0479">Metal-binding</keyword>
<protein>
    <recommendedName>
        <fullName evidence="4">Zn(2)-C6 fungal-type domain-containing protein</fullName>
    </recommendedName>
</protein>
<dbReference type="PANTHER" id="PTHR47659">
    <property type="entry name" value="ZN(II)2CYS6 TRANSCRIPTION FACTOR (EUROFUNG)-RELATED"/>
    <property type="match status" value="1"/>
</dbReference>
<dbReference type="OrthoDB" id="5575144at2759"/>
<feature type="compositionally biased region" description="Low complexity" evidence="3">
    <location>
        <begin position="15"/>
        <end position="74"/>
    </location>
</feature>
<feature type="compositionally biased region" description="Basic residues" evidence="3">
    <location>
        <begin position="147"/>
        <end position="162"/>
    </location>
</feature>
<organism evidence="5 6">
    <name type="scientific">Circinella minor</name>
    <dbReference type="NCBI Taxonomy" id="1195481"/>
    <lineage>
        <taxon>Eukaryota</taxon>
        <taxon>Fungi</taxon>
        <taxon>Fungi incertae sedis</taxon>
        <taxon>Mucoromycota</taxon>
        <taxon>Mucoromycotina</taxon>
        <taxon>Mucoromycetes</taxon>
        <taxon>Mucorales</taxon>
        <taxon>Lichtheimiaceae</taxon>
        <taxon>Circinella</taxon>
    </lineage>
</organism>
<proteinExistence type="predicted"/>
<dbReference type="GO" id="GO:0008270">
    <property type="term" value="F:zinc ion binding"/>
    <property type="evidence" value="ECO:0007669"/>
    <property type="project" value="InterPro"/>
</dbReference>
<feature type="compositionally biased region" description="Low complexity" evidence="3">
    <location>
        <begin position="165"/>
        <end position="176"/>
    </location>
</feature>
<evidence type="ECO:0000256" key="3">
    <source>
        <dbReference type="SAM" id="MobiDB-lite"/>
    </source>
</evidence>
<feature type="region of interest" description="Disordered" evidence="3">
    <location>
        <begin position="1"/>
        <end position="83"/>
    </location>
</feature>
<evidence type="ECO:0000313" key="6">
    <source>
        <dbReference type="Proteomes" id="UP000646827"/>
    </source>
</evidence>
<reference evidence="5 6" key="1">
    <citation type="submission" date="2020-12" db="EMBL/GenBank/DDBJ databases">
        <title>Metabolic potential, ecology and presence of endohyphal bacteria is reflected in genomic diversity of Mucoromycotina.</title>
        <authorList>
            <person name="Muszewska A."/>
            <person name="Okrasinska A."/>
            <person name="Steczkiewicz K."/>
            <person name="Drgas O."/>
            <person name="Orlowska M."/>
            <person name="Perlinska-Lenart U."/>
            <person name="Aleksandrzak-Piekarczyk T."/>
            <person name="Szatraj K."/>
            <person name="Zielenkiewicz U."/>
            <person name="Pilsyk S."/>
            <person name="Malc E."/>
            <person name="Mieczkowski P."/>
            <person name="Kruszewska J.S."/>
            <person name="Biernat P."/>
            <person name="Pawlowska J."/>
        </authorList>
    </citation>
    <scope>NUCLEOTIDE SEQUENCE [LARGE SCALE GENOMIC DNA]</scope>
    <source>
        <strain evidence="5 6">CBS 142.35</strain>
    </source>
</reference>
<evidence type="ECO:0000313" key="5">
    <source>
        <dbReference type="EMBL" id="KAG2221139.1"/>
    </source>
</evidence>
<dbReference type="InterPro" id="IPR050335">
    <property type="entry name" value="ERT1_acuK_gluconeogen_tf"/>
</dbReference>
<name>A0A8H7VNH0_9FUNG</name>
<dbReference type="Proteomes" id="UP000646827">
    <property type="component" value="Unassembled WGS sequence"/>
</dbReference>
<feature type="compositionally biased region" description="Low complexity" evidence="3">
    <location>
        <begin position="364"/>
        <end position="380"/>
    </location>
</feature>
<dbReference type="Pfam" id="PF00172">
    <property type="entry name" value="Zn_clus"/>
    <property type="match status" value="1"/>
</dbReference>
<evidence type="ECO:0000256" key="1">
    <source>
        <dbReference type="ARBA" id="ARBA00022723"/>
    </source>
</evidence>
<feature type="compositionally biased region" description="Polar residues" evidence="3">
    <location>
        <begin position="260"/>
        <end position="269"/>
    </location>
</feature>
<dbReference type="AlphaFoldDB" id="A0A8H7VNH0"/>
<feature type="domain" description="Zn(2)-C6 fungal-type" evidence="4">
    <location>
        <begin position="112"/>
        <end position="143"/>
    </location>
</feature>
<feature type="compositionally biased region" description="Polar residues" evidence="3">
    <location>
        <begin position="312"/>
        <end position="331"/>
    </location>
</feature>
<dbReference type="EMBL" id="JAEPRB010000118">
    <property type="protein sequence ID" value="KAG2221139.1"/>
    <property type="molecule type" value="Genomic_DNA"/>
</dbReference>
<dbReference type="Gene3D" id="4.10.240.10">
    <property type="entry name" value="Zn(2)-C6 fungal-type DNA-binding domain"/>
    <property type="match status" value="1"/>
</dbReference>
<dbReference type="CDD" id="cd00067">
    <property type="entry name" value="GAL4"/>
    <property type="match status" value="1"/>
</dbReference>
<dbReference type="SUPFAM" id="SSF57701">
    <property type="entry name" value="Zn2/Cys6 DNA-binding domain"/>
    <property type="match status" value="1"/>
</dbReference>
<dbReference type="PROSITE" id="PS50048">
    <property type="entry name" value="ZN2_CY6_FUNGAL_2"/>
    <property type="match status" value="1"/>
</dbReference>
<sequence>MQFVHTPYFSGYANASQQQALQQQQQQQPQQQQQQQQQQQNSPHASQSPAPSAAQVDQQQQHQHQQQQQQQPQPLGMPTALPGFAQAGIPVASAGTELNAQGKPKRKQVKNACVNCQKACKKCDDGRPCQRCVKYGLQDTCVNSVRKERKKGIKRGPYKKRKQGDGSSSTDGSTTSAQNVSGTTSLPGALYAQTSQAPSAVRTNGVLAYQPFQSGGYDAFHAAVSYQNSSMMPHAYMVPAMQQMYPNQILSYQAAMSMLSPQHGQSSPNVYGFRQDNTQQSSDQQADGQQQQQQQPQQQQQQQHRSHEGSPATPTGGVSTPNIKSENATATESDDEGSKLNILSQLCSAVLDRSPAEPVKQEEQSSQNPEQTQTQQDNQQHASPAVGGEATSSLHQSTPPPSRDHSREVSNEADVKSEGASN</sequence>
<keyword evidence="2" id="KW-0539">Nucleus</keyword>
<dbReference type="InterPro" id="IPR001138">
    <property type="entry name" value="Zn2Cys6_DnaBD"/>
</dbReference>
<feature type="region of interest" description="Disordered" evidence="3">
    <location>
        <begin position="260"/>
        <end position="338"/>
    </location>
</feature>
<feature type="compositionally biased region" description="Low complexity" evidence="3">
    <location>
        <begin position="279"/>
        <end position="303"/>
    </location>
</feature>
<gene>
    <name evidence="5" type="ORF">INT45_004448</name>
</gene>
<evidence type="ECO:0000256" key="2">
    <source>
        <dbReference type="ARBA" id="ARBA00023242"/>
    </source>
</evidence>
<dbReference type="GO" id="GO:0000981">
    <property type="term" value="F:DNA-binding transcription factor activity, RNA polymerase II-specific"/>
    <property type="evidence" value="ECO:0007669"/>
    <property type="project" value="InterPro"/>
</dbReference>
<comment type="caution">
    <text evidence="5">The sequence shown here is derived from an EMBL/GenBank/DDBJ whole genome shotgun (WGS) entry which is preliminary data.</text>
</comment>
<dbReference type="PANTHER" id="PTHR47659:SF7">
    <property type="entry name" value="FUNGAL TRANSCRIPTIONAL REGULATORY PROTEIN, N-TERMINAL DOMAIN-CONTAINING PROTEIN"/>
    <property type="match status" value="1"/>
</dbReference>
<feature type="compositionally biased region" description="Basic and acidic residues" evidence="3">
    <location>
        <begin position="402"/>
        <end position="422"/>
    </location>
</feature>
<feature type="region of interest" description="Disordered" evidence="3">
    <location>
        <begin position="147"/>
        <end position="181"/>
    </location>
</feature>
<dbReference type="SMART" id="SM00066">
    <property type="entry name" value="GAL4"/>
    <property type="match status" value="1"/>
</dbReference>
<evidence type="ECO:0000259" key="4">
    <source>
        <dbReference type="PROSITE" id="PS50048"/>
    </source>
</evidence>